<dbReference type="EMBL" id="JAMXLR010000006">
    <property type="protein sequence ID" value="MCO6042635.1"/>
    <property type="molecule type" value="Genomic_DNA"/>
</dbReference>
<dbReference type="PANTHER" id="PTHR47628:SF1">
    <property type="entry name" value="ALIPHATIC AMIDASE EXPRESSION-REGULATING PROTEIN"/>
    <property type="match status" value="1"/>
</dbReference>
<sequence>MPTEANHIGEAELAAWVNDELSPEESRVVEDHLTQCNECARQLDSYDSQKNTFLDQVRCSSDTSRDTGMRVRSQRYMSQARAWVGETLGRYRVTSALGAGGMGIVLEAQDTAIGRMVALKVLHEELANDTARLQRFVSEARAAGKLHHPNVLTLFDIAQAGGVHFLVMELAEQGSANDLLTRQGAIAPEQATEIIIQAAQGLMAAHEVGLIHRDLKPANLLINNDDIIKVADFGVAKCAEEGSLKLTKQGQIVGTPHFMSPEQCAGRKVDVRSDIYSLGATYFSLLAGEIPYADSDSLVAIIHAHCFADRPDPRKSVASVPSACAAIVERAMAIEPEARYQTVAEMLEDLRACTVQSTLPEKVRPAEKSDKRLTRRAAIAAGVAAGGGLVGAAYWGLWGGQGSPAQPGAVLPGGTADRVKIGFLHSLSGTMRQPEQVIVDALRLSADELNDEGGVLGHKIDYKIVDGRSDEEMFAKQAKYLIDEWNAATIFGCFTSASRKMVAPVVESRDNLLMYSLNTEGLETSPNIMYLGGDPTQTIVPCLGWAYVTQKSRQFYLIGSDYVFPRVVNEIVKDELEQLGGKVVGENYLPLGTTEVRTLLDDIELSGADTIINTISGDSQTAFLRDMQSRGMELVQLATGLGEEEVRNADFYRDARDFSVSTYFQSIYTPENLDFIERFRSRYGPQRLVNDAMHTSYAAVKLWAKAATEAGSFEPTAIRDAMRIMSVKAPGGVIGINSETQYAYRRPIIGRVSKTGQFELEYRSVRTKDPTPFPETRSKQQWLDLLEGLHQQWGGRWSAPPRKRPSRSSVESFPEAPSVAGAEAQSAPDTTEPLE</sequence>
<protein>
    <recommendedName>
        <fullName evidence="1">non-specific serine/threonine protein kinase</fullName>
        <ecNumber evidence="1">2.7.11.1</ecNumber>
    </recommendedName>
</protein>
<keyword evidence="6 7" id="KW-0067">ATP-binding</keyword>
<dbReference type="SUPFAM" id="SSF53822">
    <property type="entry name" value="Periplasmic binding protein-like I"/>
    <property type="match status" value="1"/>
</dbReference>
<dbReference type="Proteomes" id="UP001155241">
    <property type="component" value="Unassembled WGS sequence"/>
</dbReference>
<dbReference type="InterPro" id="IPR011009">
    <property type="entry name" value="Kinase-like_dom_sf"/>
</dbReference>
<reference evidence="10" key="1">
    <citation type="submission" date="2022-06" db="EMBL/GenBank/DDBJ databases">
        <title>Aeoliella straminimaris, a novel planctomycete from sediments.</title>
        <authorList>
            <person name="Vitorino I.R."/>
            <person name="Lage O.M."/>
        </authorList>
    </citation>
    <scope>NUCLEOTIDE SEQUENCE</scope>
    <source>
        <strain evidence="10">ICT_H6.2</strain>
    </source>
</reference>
<evidence type="ECO:0000256" key="6">
    <source>
        <dbReference type="ARBA" id="ARBA00022840"/>
    </source>
</evidence>
<keyword evidence="2" id="KW-0723">Serine/threonine-protein kinase</keyword>
<dbReference type="Pfam" id="PF13433">
    <property type="entry name" value="Peripla_BP_5"/>
    <property type="match status" value="1"/>
</dbReference>
<name>A0A9X2F5L3_9BACT</name>
<dbReference type="InterPro" id="IPR017441">
    <property type="entry name" value="Protein_kinase_ATP_BS"/>
</dbReference>
<dbReference type="Gene3D" id="3.40.50.2300">
    <property type="match status" value="2"/>
</dbReference>
<organism evidence="10 11">
    <name type="scientific">Aeoliella straminimaris</name>
    <dbReference type="NCBI Taxonomy" id="2954799"/>
    <lineage>
        <taxon>Bacteria</taxon>
        <taxon>Pseudomonadati</taxon>
        <taxon>Planctomycetota</taxon>
        <taxon>Planctomycetia</taxon>
        <taxon>Pirellulales</taxon>
        <taxon>Lacipirellulaceae</taxon>
        <taxon>Aeoliella</taxon>
    </lineage>
</organism>
<dbReference type="AlphaFoldDB" id="A0A9X2F5L3"/>
<dbReference type="GO" id="GO:0005524">
    <property type="term" value="F:ATP binding"/>
    <property type="evidence" value="ECO:0007669"/>
    <property type="project" value="UniProtKB-UniRule"/>
</dbReference>
<dbReference type="Gene3D" id="3.30.200.20">
    <property type="entry name" value="Phosphorylase Kinase, domain 1"/>
    <property type="match status" value="1"/>
</dbReference>
<dbReference type="Pfam" id="PF00069">
    <property type="entry name" value="Pkinase"/>
    <property type="match status" value="1"/>
</dbReference>
<evidence type="ECO:0000313" key="11">
    <source>
        <dbReference type="Proteomes" id="UP001155241"/>
    </source>
</evidence>
<feature type="domain" description="Protein kinase" evidence="9">
    <location>
        <begin position="91"/>
        <end position="359"/>
    </location>
</feature>
<evidence type="ECO:0000259" key="9">
    <source>
        <dbReference type="PROSITE" id="PS50011"/>
    </source>
</evidence>
<dbReference type="RefSeq" id="WP_252850733.1">
    <property type="nucleotide sequence ID" value="NZ_JAMXLR010000006.1"/>
</dbReference>
<dbReference type="PROSITE" id="PS00108">
    <property type="entry name" value="PROTEIN_KINASE_ST"/>
    <property type="match status" value="1"/>
</dbReference>
<dbReference type="Gene3D" id="1.10.10.1320">
    <property type="entry name" value="Anti-sigma factor, zinc-finger domain"/>
    <property type="match status" value="1"/>
</dbReference>
<dbReference type="InterPro" id="IPR000719">
    <property type="entry name" value="Prot_kinase_dom"/>
</dbReference>
<dbReference type="InterPro" id="IPR027383">
    <property type="entry name" value="Znf_put"/>
</dbReference>
<dbReference type="PROSITE" id="PS00107">
    <property type="entry name" value="PROTEIN_KINASE_ATP"/>
    <property type="match status" value="1"/>
</dbReference>
<dbReference type="FunFam" id="1.10.510.10:FF:000021">
    <property type="entry name" value="Serine/threonine protein kinase"/>
    <property type="match status" value="1"/>
</dbReference>
<accession>A0A9X2F5L3</accession>
<evidence type="ECO:0000256" key="5">
    <source>
        <dbReference type="ARBA" id="ARBA00022777"/>
    </source>
</evidence>
<keyword evidence="5" id="KW-0418">Kinase</keyword>
<dbReference type="Pfam" id="PF13490">
    <property type="entry name" value="zf-HC2"/>
    <property type="match status" value="1"/>
</dbReference>
<evidence type="ECO:0000256" key="1">
    <source>
        <dbReference type="ARBA" id="ARBA00012513"/>
    </source>
</evidence>
<dbReference type="InterPro" id="IPR008271">
    <property type="entry name" value="Ser/Thr_kinase_AS"/>
</dbReference>
<dbReference type="SMART" id="SM00220">
    <property type="entry name" value="S_TKc"/>
    <property type="match status" value="1"/>
</dbReference>
<feature type="region of interest" description="Disordered" evidence="8">
    <location>
        <begin position="794"/>
        <end position="835"/>
    </location>
</feature>
<dbReference type="SUPFAM" id="SSF56112">
    <property type="entry name" value="Protein kinase-like (PK-like)"/>
    <property type="match status" value="1"/>
</dbReference>
<proteinExistence type="predicted"/>
<dbReference type="PANTHER" id="PTHR47628">
    <property type="match status" value="1"/>
</dbReference>
<dbReference type="GO" id="GO:0004674">
    <property type="term" value="F:protein serine/threonine kinase activity"/>
    <property type="evidence" value="ECO:0007669"/>
    <property type="project" value="UniProtKB-KW"/>
</dbReference>
<keyword evidence="11" id="KW-1185">Reference proteome</keyword>
<dbReference type="Gene3D" id="1.10.510.10">
    <property type="entry name" value="Transferase(Phosphotransferase) domain 1"/>
    <property type="match status" value="1"/>
</dbReference>
<evidence type="ECO:0000256" key="4">
    <source>
        <dbReference type="ARBA" id="ARBA00022741"/>
    </source>
</evidence>
<dbReference type="EC" id="2.7.11.1" evidence="1"/>
<dbReference type="CDD" id="cd14014">
    <property type="entry name" value="STKc_PknB_like"/>
    <property type="match status" value="1"/>
</dbReference>
<dbReference type="InterPro" id="IPR028082">
    <property type="entry name" value="Peripla_BP_I"/>
</dbReference>
<comment type="caution">
    <text evidence="10">The sequence shown here is derived from an EMBL/GenBank/DDBJ whole genome shotgun (WGS) entry which is preliminary data.</text>
</comment>
<dbReference type="PROSITE" id="PS50011">
    <property type="entry name" value="PROTEIN_KINASE_DOM"/>
    <property type="match status" value="1"/>
</dbReference>
<keyword evidence="4 7" id="KW-0547">Nucleotide-binding</keyword>
<evidence type="ECO:0000313" key="10">
    <source>
        <dbReference type="EMBL" id="MCO6042635.1"/>
    </source>
</evidence>
<evidence type="ECO:0000256" key="2">
    <source>
        <dbReference type="ARBA" id="ARBA00022527"/>
    </source>
</evidence>
<dbReference type="InterPro" id="IPR041916">
    <property type="entry name" value="Anti_sigma_zinc_sf"/>
</dbReference>
<evidence type="ECO:0000256" key="8">
    <source>
        <dbReference type="SAM" id="MobiDB-lite"/>
    </source>
</evidence>
<gene>
    <name evidence="10" type="ORF">NG895_01830</name>
</gene>
<feature type="binding site" evidence="7">
    <location>
        <position position="120"/>
    </location>
    <ligand>
        <name>ATP</name>
        <dbReference type="ChEBI" id="CHEBI:30616"/>
    </ligand>
</feature>
<evidence type="ECO:0000256" key="7">
    <source>
        <dbReference type="PROSITE-ProRule" id="PRU10141"/>
    </source>
</evidence>
<evidence type="ECO:0000256" key="3">
    <source>
        <dbReference type="ARBA" id="ARBA00022679"/>
    </source>
</evidence>
<keyword evidence="3" id="KW-0808">Transferase</keyword>